<proteinExistence type="predicted"/>
<dbReference type="HOGENOM" id="CLU_3042524_0_0_6"/>
<evidence type="ECO:0000313" key="1">
    <source>
        <dbReference type="EMBL" id="ABU76364.1"/>
    </source>
</evidence>
<dbReference type="AlphaFoldDB" id="A7MHM8"/>
<keyword evidence="2" id="KW-1185">Reference proteome</keyword>
<reference evidence="1 2" key="1">
    <citation type="journal article" date="2010" name="PLoS ONE">
        <title>Genome sequence of Cronobacter sakazakii BAA-894 and comparative genomic hybridization analysis with other Cronobacter species.</title>
        <authorList>
            <person name="Kucerova E."/>
            <person name="Clifton S.W."/>
            <person name="Xia X.Q."/>
            <person name="Long F."/>
            <person name="Porwollik S."/>
            <person name="Fulton L."/>
            <person name="Fronick C."/>
            <person name="Minx P."/>
            <person name="Kyung K."/>
            <person name="Warren W."/>
            <person name="Fulton R."/>
            <person name="Feng D."/>
            <person name="Wollam A."/>
            <person name="Shah N."/>
            <person name="Bhonagiri V."/>
            <person name="Nash W.E."/>
            <person name="Hallsworth-Pepin K."/>
            <person name="Wilson R.K."/>
            <person name="McClelland M."/>
            <person name="Forsythe S.J."/>
        </authorList>
    </citation>
    <scope>NUCLEOTIDE SEQUENCE [LARGE SCALE GENOMIC DNA]</scope>
    <source>
        <strain evidence="1 2">ATCC BAA-894</strain>
    </source>
</reference>
<evidence type="ECO:0000313" key="2">
    <source>
        <dbReference type="Proteomes" id="UP000000260"/>
    </source>
</evidence>
<dbReference type="Proteomes" id="UP000000260">
    <property type="component" value="Chromosome"/>
</dbReference>
<accession>A7MHM8</accession>
<dbReference type="EMBL" id="CP000783">
    <property type="protein sequence ID" value="ABU76364.1"/>
    <property type="molecule type" value="Genomic_DNA"/>
</dbReference>
<dbReference type="KEGG" id="esa:ESA_01096"/>
<gene>
    <name evidence="1" type="ordered locus">ESA_01096</name>
</gene>
<protein>
    <submittedName>
        <fullName evidence="1">Uncharacterized protein</fullName>
    </submittedName>
</protein>
<sequence length="54" mass="5883">MVQIVAKQFVSDAQYDPVKPLFIALFLCRAQHNGVTVRIKSVKGAYGPPGVLNP</sequence>
<name>A7MHM8_CROS8</name>
<organism evidence="1 2">
    <name type="scientific">Cronobacter sakazakii (strain ATCC BAA-894)</name>
    <name type="common">Enterobacter sakazakii</name>
    <dbReference type="NCBI Taxonomy" id="290339"/>
    <lineage>
        <taxon>Bacteria</taxon>
        <taxon>Pseudomonadati</taxon>
        <taxon>Pseudomonadota</taxon>
        <taxon>Gammaproteobacteria</taxon>
        <taxon>Enterobacterales</taxon>
        <taxon>Enterobacteriaceae</taxon>
        <taxon>Cronobacter</taxon>
    </lineage>
</organism>